<reference evidence="1" key="1">
    <citation type="submission" date="2019-07" db="EMBL/GenBank/DDBJ databases">
        <authorList>
            <person name="Ashton P.M."/>
            <person name="Dallman T."/>
            <person name="Nair S."/>
            <person name="De Pinna E."/>
            <person name="Peters T."/>
            <person name="Grant K."/>
        </authorList>
    </citation>
    <scope>NUCLEOTIDE SEQUENCE [LARGE SCALE GENOMIC DNA]</scope>
    <source>
        <strain evidence="1">598112</strain>
    </source>
</reference>
<comment type="caution">
    <text evidence="1">The sequence shown here is derived from an EMBL/GenBank/DDBJ whole genome shotgun (WGS) entry which is preliminary data.</text>
</comment>
<dbReference type="Proteomes" id="UP000839824">
    <property type="component" value="Unassembled WGS sequence"/>
</dbReference>
<evidence type="ECO:0000313" key="1">
    <source>
        <dbReference type="EMBL" id="ECJ2328370.1"/>
    </source>
</evidence>
<name>A0A5Y3V3Q1_SALER</name>
<gene>
    <name evidence="1" type="ORF">FNJ06_22815</name>
</gene>
<proteinExistence type="predicted"/>
<accession>A0A5Y3V3Q1</accession>
<protein>
    <submittedName>
        <fullName evidence="1">Uncharacterized protein</fullName>
    </submittedName>
</protein>
<dbReference type="AlphaFoldDB" id="A0A5Y3V3Q1"/>
<sequence length="278" mass="31732">MPVNDISLGKTGRSNDNGESNVVHVAISRPIRYDMMIAYGGHGGAEMLKAAKFKKKRLESQYPKGVVKGPMIFKSLADFEKIWTAIFYDICKLNKSGQPKYDLCEIHIFAHSNPDRISIRKGEHITAEVVESLENFIWNPEKGYLVLHSCRSGRYESDDLDQRNGGECIARAFSRHESSAYVIGQMVYASFNYGPGLEDCKYRTTVNDYVAIDLLGKQELLLWGYKSGSKVKKRFSNDEEYESLADGQIWPCRKYRNGEKLDRIVTSDMFNYDDLNFI</sequence>
<dbReference type="EMBL" id="AAIXRY010000035">
    <property type="protein sequence ID" value="ECJ2328370.1"/>
    <property type="molecule type" value="Genomic_DNA"/>
</dbReference>
<organism evidence="1">
    <name type="scientific">Salmonella enterica subsp. salamae</name>
    <dbReference type="NCBI Taxonomy" id="59202"/>
    <lineage>
        <taxon>Bacteria</taxon>
        <taxon>Pseudomonadati</taxon>
        <taxon>Pseudomonadota</taxon>
        <taxon>Gammaproteobacteria</taxon>
        <taxon>Enterobacterales</taxon>
        <taxon>Enterobacteriaceae</taxon>
        <taxon>Salmonella</taxon>
    </lineage>
</organism>